<name>A0A1I4VYX2_CHROL</name>
<sequence length="189" mass="22066">MKENQFITLKKKTDFAVNQINNCCNVGCSFCCYQLIEVFDFEKQAIKNAVNKLSDEMKAIIKLNLESWFNFFNQNTPENKVLDEKDTIVRLMELDLSNKHQCPLLVDNLCAIYSNRPLACRVHVVESKPELCDKDPYRASSRDSHNIRSEIFADIKMKKKYSLIFLPYIITEVIQIHSKLKPIKKMPVR</sequence>
<proteinExistence type="predicted"/>
<dbReference type="EMBL" id="FOVD01000001">
    <property type="protein sequence ID" value="SFN06166.1"/>
    <property type="molecule type" value="Genomic_DNA"/>
</dbReference>
<dbReference type="AlphaFoldDB" id="A0A1I4VYX2"/>
<gene>
    <name evidence="1" type="ORF">SAMN05421594_0732</name>
</gene>
<protein>
    <submittedName>
        <fullName evidence="1">Putative zinc-or iron-chelating domain-containing protein</fullName>
    </submittedName>
</protein>
<dbReference type="InterPro" id="IPR005358">
    <property type="entry name" value="Puta_zinc/iron-chelating_dom"/>
</dbReference>
<keyword evidence="2" id="KW-1185">Reference proteome</keyword>
<evidence type="ECO:0000313" key="2">
    <source>
        <dbReference type="Proteomes" id="UP000198769"/>
    </source>
</evidence>
<evidence type="ECO:0000313" key="1">
    <source>
        <dbReference type="EMBL" id="SFN06166.1"/>
    </source>
</evidence>
<dbReference type="Proteomes" id="UP000198769">
    <property type="component" value="Unassembled WGS sequence"/>
</dbReference>
<reference evidence="2" key="1">
    <citation type="submission" date="2016-10" db="EMBL/GenBank/DDBJ databases">
        <authorList>
            <person name="Varghese N."/>
            <person name="Submissions S."/>
        </authorList>
    </citation>
    <scope>NUCLEOTIDE SEQUENCE [LARGE SCALE GENOMIC DNA]</scope>
    <source>
        <strain evidence="2">DSM 25575</strain>
    </source>
</reference>
<organism evidence="1 2">
    <name type="scientific">Chryseobacterium oleae</name>
    <dbReference type="NCBI Taxonomy" id="491207"/>
    <lineage>
        <taxon>Bacteria</taxon>
        <taxon>Pseudomonadati</taxon>
        <taxon>Bacteroidota</taxon>
        <taxon>Flavobacteriia</taxon>
        <taxon>Flavobacteriales</taxon>
        <taxon>Weeksellaceae</taxon>
        <taxon>Chryseobacterium group</taxon>
        <taxon>Chryseobacterium</taxon>
    </lineage>
</organism>
<dbReference type="OrthoDB" id="9810361at2"/>
<accession>A0A1I4VYX2</accession>
<dbReference type="Pfam" id="PF03692">
    <property type="entry name" value="CxxCxxCC"/>
    <property type="match status" value="1"/>
</dbReference>
<dbReference type="RefSeq" id="WP_090023044.1">
    <property type="nucleotide sequence ID" value="NZ_FOVD01000001.1"/>
</dbReference>